<dbReference type="InterPro" id="IPR003785">
    <property type="entry name" value="Creatininase/forma_Hydrolase"/>
</dbReference>
<evidence type="ECO:0000256" key="5">
    <source>
        <dbReference type="ARBA" id="ARBA00024029"/>
    </source>
</evidence>
<comment type="similarity">
    <text evidence="5">Belongs to the creatininase superfamily.</text>
</comment>
<dbReference type="OrthoDB" id="9801445at2"/>
<evidence type="ECO:0000256" key="4">
    <source>
        <dbReference type="ARBA" id="ARBA00022833"/>
    </source>
</evidence>
<evidence type="ECO:0000256" key="3">
    <source>
        <dbReference type="ARBA" id="ARBA00022801"/>
    </source>
</evidence>
<dbReference type="Gene3D" id="3.40.50.10310">
    <property type="entry name" value="Creatininase"/>
    <property type="match status" value="1"/>
</dbReference>
<dbReference type="GO" id="GO:0016811">
    <property type="term" value="F:hydrolase activity, acting on carbon-nitrogen (but not peptide) bonds, in linear amides"/>
    <property type="evidence" value="ECO:0007669"/>
    <property type="project" value="TreeGrafter"/>
</dbReference>
<dbReference type="InterPro" id="IPR024087">
    <property type="entry name" value="Creatininase-like_sf"/>
</dbReference>
<keyword evidence="7" id="KW-1185">Reference proteome</keyword>
<dbReference type="RefSeq" id="WP_073050674.1">
    <property type="nucleotide sequence ID" value="NZ_FQZL01000036.1"/>
</dbReference>
<dbReference type="GO" id="GO:0009231">
    <property type="term" value="P:riboflavin biosynthetic process"/>
    <property type="evidence" value="ECO:0007669"/>
    <property type="project" value="TreeGrafter"/>
</dbReference>
<dbReference type="GO" id="GO:0046872">
    <property type="term" value="F:metal ion binding"/>
    <property type="evidence" value="ECO:0007669"/>
    <property type="project" value="UniProtKB-KW"/>
</dbReference>
<dbReference type="PANTHER" id="PTHR35005">
    <property type="entry name" value="3-DEHYDRO-SCYLLO-INOSOSE HYDROLASE"/>
    <property type="match status" value="1"/>
</dbReference>
<evidence type="ECO:0000256" key="2">
    <source>
        <dbReference type="ARBA" id="ARBA00022723"/>
    </source>
</evidence>
<proteinExistence type="inferred from homology"/>
<gene>
    <name evidence="6" type="ORF">SAMN02745751_03314</name>
</gene>
<dbReference type="PANTHER" id="PTHR35005:SF1">
    <property type="entry name" value="2-AMINO-5-FORMYLAMINO-6-RIBOSYLAMINOPYRIMIDIN-4(3H)-ONE 5'-MONOPHOSPHATE DEFORMYLASE"/>
    <property type="match status" value="1"/>
</dbReference>
<reference evidence="6 7" key="1">
    <citation type="submission" date="2016-11" db="EMBL/GenBank/DDBJ databases">
        <authorList>
            <person name="Jaros S."/>
            <person name="Januszkiewicz K."/>
            <person name="Wedrychowicz H."/>
        </authorList>
    </citation>
    <scope>NUCLEOTIDE SEQUENCE [LARGE SCALE GENOMIC DNA]</scope>
    <source>
        <strain evidence="6 7">DSM 17477</strain>
    </source>
</reference>
<keyword evidence="3 6" id="KW-0378">Hydrolase</keyword>
<evidence type="ECO:0000313" key="6">
    <source>
        <dbReference type="EMBL" id="SHJ76788.1"/>
    </source>
</evidence>
<dbReference type="AlphaFoldDB" id="A0A1M6M019"/>
<dbReference type="Proteomes" id="UP000184052">
    <property type="component" value="Unassembled WGS sequence"/>
</dbReference>
<name>A0A1M6M019_9FIRM</name>
<evidence type="ECO:0000313" key="7">
    <source>
        <dbReference type="Proteomes" id="UP000184052"/>
    </source>
</evidence>
<keyword evidence="2" id="KW-0479">Metal-binding</keyword>
<protein>
    <submittedName>
        <fullName evidence="6">Creatinine amidohydrolase</fullName>
    </submittedName>
</protein>
<dbReference type="STRING" id="1121476.SAMN02745751_03314"/>
<evidence type="ECO:0000256" key="1">
    <source>
        <dbReference type="ARBA" id="ARBA00001947"/>
    </source>
</evidence>
<organism evidence="6 7">
    <name type="scientific">Dethiosulfatibacter aminovorans DSM 17477</name>
    <dbReference type="NCBI Taxonomy" id="1121476"/>
    <lineage>
        <taxon>Bacteria</taxon>
        <taxon>Bacillati</taxon>
        <taxon>Bacillota</taxon>
        <taxon>Tissierellia</taxon>
        <taxon>Dethiosulfatibacter</taxon>
    </lineage>
</organism>
<accession>A0A1M6M019</accession>
<dbReference type="SUPFAM" id="SSF102215">
    <property type="entry name" value="Creatininase"/>
    <property type="match status" value="1"/>
</dbReference>
<dbReference type="Pfam" id="PF02633">
    <property type="entry name" value="Creatininase"/>
    <property type="match status" value="1"/>
</dbReference>
<dbReference type="EMBL" id="FQZL01000036">
    <property type="protein sequence ID" value="SHJ76788.1"/>
    <property type="molecule type" value="Genomic_DNA"/>
</dbReference>
<comment type="cofactor">
    <cofactor evidence="1">
        <name>Zn(2+)</name>
        <dbReference type="ChEBI" id="CHEBI:29105"/>
    </cofactor>
</comment>
<keyword evidence="4" id="KW-0862">Zinc</keyword>
<sequence>MNSVWINELTWENVREYLNEDDLVIIPVGSTEQHGPAGPLGVDCYAAIAIAEDAAVKTNVLVTPPLWFSDSPHHLEFPGTISLKPETLINVIKDIVHSLERNGFKKFLIVNGHKGTNIPALTIACRELQQYELPNIRMALTDPLYLCTNASEVKGDNAEHHAGVLEISHVMYKFPGLVKESELPDEEVELHKVFDNYIKKDLFGGNKPVVELFWNSYQQKEFAPNGSFSASNNSSAVTGKHYHDNMVNNLVAFIKWFKTYNI</sequence>